<dbReference type="InterPro" id="IPR002104">
    <property type="entry name" value="Integrase_catalytic"/>
</dbReference>
<dbReference type="InterPro" id="IPR010998">
    <property type="entry name" value="Integrase_recombinase_N"/>
</dbReference>
<evidence type="ECO:0000256" key="1">
    <source>
        <dbReference type="ARBA" id="ARBA00008857"/>
    </source>
</evidence>
<dbReference type="Gene3D" id="1.10.150.130">
    <property type="match status" value="1"/>
</dbReference>
<comment type="caution">
    <text evidence="6">The sequence shown here is derived from an EMBL/GenBank/DDBJ whole genome shotgun (WGS) entry which is preliminary data.</text>
</comment>
<feature type="region of interest" description="Disordered" evidence="4">
    <location>
        <begin position="177"/>
        <end position="202"/>
    </location>
</feature>
<organism evidence="6 7">
    <name type="scientific">Streptomyces chryseus</name>
    <dbReference type="NCBI Taxonomy" id="68186"/>
    <lineage>
        <taxon>Bacteria</taxon>
        <taxon>Bacillati</taxon>
        <taxon>Actinomycetota</taxon>
        <taxon>Actinomycetes</taxon>
        <taxon>Kitasatosporales</taxon>
        <taxon>Streptomycetaceae</taxon>
        <taxon>Streptomyces</taxon>
    </lineage>
</organism>
<dbReference type="SUPFAM" id="SSF56349">
    <property type="entry name" value="DNA breaking-rejoining enzymes"/>
    <property type="match status" value="1"/>
</dbReference>
<evidence type="ECO:0000313" key="7">
    <source>
        <dbReference type="Proteomes" id="UP000599437"/>
    </source>
</evidence>
<dbReference type="InterPro" id="IPR013762">
    <property type="entry name" value="Integrase-like_cat_sf"/>
</dbReference>
<dbReference type="CDD" id="cd01189">
    <property type="entry name" value="INT_ICEBs1_C_like"/>
    <property type="match status" value="1"/>
</dbReference>
<feature type="compositionally biased region" description="Acidic residues" evidence="4">
    <location>
        <begin position="193"/>
        <end position="202"/>
    </location>
</feature>
<keyword evidence="7" id="KW-1185">Reference proteome</keyword>
<dbReference type="InterPro" id="IPR050090">
    <property type="entry name" value="Tyrosine_recombinase_XerCD"/>
</dbReference>
<protein>
    <recommendedName>
        <fullName evidence="5">Tyr recombinase domain-containing protein</fullName>
    </recommendedName>
</protein>
<comment type="similarity">
    <text evidence="1">Belongs to the 'phage' integrase family.</text>
</comment>
<dbReference type="PANTHER" id="PTHR30349:SF64">
    <property type="entry name" value="PROPHAGE INTEGRASE INTD-RELATED"/>
    <property type="match status" value="1"/>
</dbReference>
<name>A0ABQ3DGU3_9ACTN</name>
<evidence type="ECO:0000256" key="4">
    <source>
        <dbReference type="SAM" id="MobiDB-lite"/>
    </source>
</evidence>
<keyword evidence="3" id="KW-0233">DNA recombination</keyword>
<feature type="compositionally biased region" description="Basic and acidic residues" evidence="4">
    <location>
        <begin position="177"/>
        <end position="192"/>
    </location>
</feature>
<reference evidence="7" key="1">
    <citation type="journal article" date="2019" name="Int. J. Syst. Evol. Microbiol.">
        <title>The Global Catalogue of Microorganisms (GCM) 10K type strain sequencing project: providing services to taxonomists for standard genome sequencing and annotation.</title>
        <authorList>
            <consortium name="The Broad Institute Genomics Platform"/>
            <consortium name="The Broad Institute Genome Sequencing Center for Infectious Disease"/>
            <person name="Wu L."/>
            <person name="Ma J."/>
        </authorList>
    </citation>
    <scope>NUCLEOTIDE SEQUENCE [LARGE SCALE GENOMIC DNA]</scope>
    <source>
        <strain evidence="7">JCM 4737</strain>
    </source>
</reference>
<accession>A0ABQ3DGU3</accession>
<feature type="domain" description="Tyr recombinase" evidence="5">
    <location>
        <begin position="201"/>
        <end position="400"/>
    </location>
</feature>
<evidence type="ECO:0000256" key="3">
    <source>
        <dbReference type="ARBA" id="ARBA00023172"/>
    </source>
</evidence>
<keyword evidence="2" id="KW-0238">DNA-binding</keyword>
<evidence type="ECO:0000313" key="6">
    <source>
        <dbReference type="EMBL" id="GHA93945.1"/>
    </source>
</evidence>
<dbReference type="Proteomes" id="UP000599437">
    <property type="component" value="Unassembled WGS sequence"/>
</dbReference>
<dbReference type="InterPro" id="IPR011010">
    <property type="entry name" value="DNA_brk_join_enz"/>
</dbReference>
<dbReference type="RefSeq" id="WP_170198288.1">
    <property type="nucleotide sequence ID" value="NZ_BMVO01000003.1"/>
</dbReference>
<evidence type="ECO:0000259" key="5">
    <source>
        <dbReference type="PROSITE" id="PS51898"/>
    </source>
</evidence>
<dbReference type="EMBL" id="BMVO01000003">
    <property type="protein sequence ID" value="GHA93945.1"/>
    <property type="molecule type" value="Genomic_DNA"/>
</dbReference>
<dbReference type="PANTHER" id="PTHR30349">
    <property type="entry name" value="PHAGE INTEGRASE-RELATED"/>
    <property type="match status" value="1"/>
</dbReference>
<proteinExistence type="inferred from homology"/>
<dbReference type="Gene3D" id="1.10.443.10">
    <property type="entry name" value="Intergrase catalytic core"/>
    <property type="match status" value="1"/>
</dbReference>
<gene>
    <name evidence="6" type="ORF">GCM10010346_15810</name>
</gene>
<dbReference type="Pfam" id="PF00589">
    <property type="entry name" value="Phage_integrase"/>
    <property type="match status" value="1"/>
</dbReference>
<dbReference type="PROSITE" id="PS51898">
    <property type="entry name" value="TYR_RECOMBINASE"/>
    <property type="match status" value="1"/>
</dbReference>
<sequence>MASVVPRKNAAGEVTSYQVKWRDGGSRTGDWQNERFEDEDSAKVFKDSVDEHGQNWPPGWVKGKGYIDPESDDELRYRFDQFARASIDNRTAGDYYKRQRIRNLEMYIFPTFQNCDIRSAEHFSKATIGAWINKMRATKVRRGGGKPKDMSSGTLRGLHGLLSSVLKEAMVAEPPLRDRNPCDLTRLPKDDEHGVEDDSGDEMEFMTPTEVAGLVSCFPRASDRMLVRTAYGTGLRWGELTALATKHVRNTGPDSYEVRVTRAWKRQTPSVFYLGAPKSPASRRTVEITAGLWRELQDYGLADQGMDELVFRGQDGERIKYGTFWERWNRAVKKAKKEGLLPHWKFPTFHDLRHSHVAALLSDGHSLTYVQRRLGHESIQTTSDRYGHLLESAHKAALVTLDRVLDVRLESDPAVKAVAELVRLPQQKQGEQVHAVHVGTHVLGFWDADDAAAVAEQWELDRGETALVEAVSAAWWQRAVAGGRDTVRSHVPARVQAWSVGPACYEPDGTERVASPETHEPRRGWVWEWEDAYTTEAAVRHTEHRPQGHTEASAWGLQRDAVLAAYAAARTEALRVCALNPWTRTATEDGQESVA</sequence>
<evidence type="ECO:0000256" key="2">
    <source>
        <dbReference type="ARBA" id="ARBA00023125"/>
    </source>
</evidence>